<reference evidence="13 14" key="1">
    <citation type="submission" date="2019-03" db="EMBL/GenBank/DDBJ databases">
        <title>Diversity of the mouse oral microbiome.</title>
        <authorList>
            <person name="Joseph S."/>
            <person name="Aduse-Opoku J."/>
            <person name="Curtis M."/>
            <person name="Wade W."/>
            <person name="Hashim A."/>
        </authorList>
    </citation>
    <scope>NUCLEOTIDE SEQUENCE [LARGE SCALE GENOMIC DNA]</scope>
    <source>
        <strain evidence="13 14">P11</strain>
    </source>
</reference>
<evidence type="ECO:0000313" key="13">
    <source>
        <dbReference type="EMBL" id="TFU89519.1"/>
    </source>
</evidence>
<evidence type="ECO:0000256" key="6">
    <source>
        <dbReference type="ARBA" id="ARBA00022764"/>
    </source>
</evidence>
<comment type="catalytic activity">
    <reaction evidence="1">
        <text>Hydrolysis of terminal, non-reducing beta-D-glucosyl residues with release of beta-D-glucose.</text>
        <dbReference type="EC" id="3.2.1.21"/>
    </reaction>
</comment>
<dbReference type="PANTHER" id="PTHR30620">
    <property type="entry name" value="PERIPLASMIC BETA-GLUCOSIDASE-RELATED"/>
    <property type="match status" value="1"/>
</dbReference>
<dbReference type="SUPFAM" id="SSF51445">
    <property type="entry name" value="(Trans)glycosidases"/>
    <property type="match status" value="1"/>
</dbReference>
<feature type="chain" id="PRO_5021185466" description="Periplasmic beta-glucosidase" evidence="11">
    <location>
        <begin position="19"/>
        <end position="760"/>
    </location>
</feature>
<dbReference type="Pfam" id="PF00933">
    <property type="entry name" value="Glyco_hydro_3"/>
    <property type="match status" value="1"/>
</dbReference>
<dbReference type="GO" id="GO:0042597">
    <property type="term" value="C:periplasmic space"/>
    <property type="evidence" value="ECO:0007669"/>
    <property type="project" value="UniProtKB-SubCell"/>
</dbReference>
<dbReference type="GO" id="GO:0008422">
    <property type="term" value="F:beta-glucosidase activity"/>
    <property type="evidence" value="ECO:0007669"/>
    <property type="project" value="UniProtKB-EC"/>
</dbReference>
<dbReference type="FunFam" id="3.20.20.300:FF:000005">
    <property type="entry name" value="Periplasmic beta-glucosidase"/>
    <property type="match status" value="1"/>
</dbReference>
<dbReference type="InterPro" id="IPR051915">
    <property type="entry name" value="Cellulose_Degrad_GH3"/>
</dbReference>
<dbReference type="InterPro" id="IPR017853">
    <property type="entry name" value="GH"/>
</dbReference>
<protein>
    <recommendedName>
        <fullName evidence="9">Periplasmic beta-glucosidase</fullName>
        <ecNumber evidence="4">3.2.1.21</ecNumber>
    </recommendedName>
</protein>
<evidence type="ECO:0000259" key="12">
    <source>
        <dbReference type="SMART" id="SM01217"/>
    </source>
</evidence>
<dbReference type="InterPro" id="IPR002772">
    <property type="entry name" value="Glyco_hydro_3_C"/>
</dbReference>
<dbReference type="Gene3D" id="3.40.50.1700">
    <property type="entry name" value="Glycoside hydrolase family 3 C-terminal domain"/>
    <property type="match status" value="1"/>
</dbReference>
<organism evidence="13 14">
    <name type="scientific">Dysgonomonas mossii</name>
    <dbReference type="NCBI Taxonomy" id="163665"/>
    <lineage>
        <taxon>Bacteria</taxon>
        <taxon>Pseudomonadati</taxon>
        <taxon>Bacteroidota</taxon>
        <taxon>Bacteroidia</taxon>
        <taxon>Bacteroidales</taxon>
        <taxon>Dysgonomonadaceae</taxon>
        <taxon>Dysgonomonas</taxon>
    </lineage>
</organism>
<dbReference type="Proteomes" id="UP000298285">
    <property type="component" value="Unassembled WGS sequence"/>
</dbReference>
<accession>A0A4Y9INN9</accession>
<keyword evidence="7 10" id="KW-0378">Hydrolase</keyword>
<evidence type="ECO:0000313" key="14">
    <source>
        <dbReference type="Proteomes" id="UP000298285"/>
    </source>
</evidence>
<dbReference type="InterPro" id="IPR026891">
    <property type="entry name" value="Fn3-like"/>
</dbReference>
<dbReference type="PRINTS" id="PR00133">
    <property type="entry name" value="GLHYDRLASE3"/>
</dbReference>
<comment type="subcellular location">
    <subcellularLocation>
        <location evidence="2">Periplasm</location>
    </subcellularLocation>
</comment>
<dbReference type="GO" id="GO:0009251">
    <property type="term" value="P:glucan catabolic process"/>
    <property type="evidence" value="ECO:0007669"/>
    <property type="project" value="TreeGrafter"/>
</dbReference>
<dbReference type="AlphaFoldDB" id="A0A4Y9INN9"/>
<dbReference type="InterPro" id="IPR001764">
    <property type="entry name" value="Glyco_hydro_3_N"/>
</dbReference>
<feature type="signal peptide" evidence="11">
    <location>
        <begin position="1"/>
        <end position="18"/>
    </location>
</feature>
<feature type="domain" description="Fibronectin type III-like" evidence="12">
    <location>
        <begin position="680"/>
        <end position="749"/>
    </location>
</feature>
<dbReference type="InterPro" id="IPR036962">
    <property type="entry name" value="Glyco_hydro_3_N_sf"/>
</dbReference>
<dbReference type="InterPro" id="IPR036881">
    <property type="entry name" value="Glyco_hydro_3_C_sf"/>
</dbReference>
<dbReference type="EMBL" id="SPPK01000002">
    <property type="protein sequence ID" value="TFU89519.1"/>
    <property type="molecule type" value="Genomic_DNA"/>
</dbReference>
<dbReference type="OrthoDB" id="9805821at2"/>
<comment type="similarity">
    <text evidence="3 10">Belongs to the glycosyl hydrolase 3 family.</text>
</comment>
<dbReference type="Pfam" id="PF01915">
    <property type="entry name" value="Glyco_hydro_3_C"/>
    <property type="match status" value="1"/>
</dbReference>
<evidence type="ECO:0000256" key="7">
    <source>
        <dbReference type="ARBA" id="ARBA00022801"/>
    </source>
</evidence>
<dbReference type="InterPro" id="IPR019800">
    <property type="entry name" value="Glyco_hydro_3_AS"/>
</dbReference>
<keyword evidence="8 10" id="KW-0326">Glycosidase</keyword>
<dbReference type="RefSeq" id="WP_135104524.1">
    <property type="nucleotide sequence ID" value="NZ_JADGKW010000002.1"/>
</dbReference>
<evidence type="ECO:0000256" key="2">
    <source>
        <dbReference type="ARBA" id="ARBA00004418"/>
    </source>
</evidence>
<evidence type="ECO:0000256" key="5">
    <source>
        <dbReference type="ARBA" id="ARBA00022729"/>
    </source>
</evidence>
<dbReference type="EC" id="3.2.1.21" evidence="4"/>
<keyword evidence="5 11" id="KW-0732">Signal</keyword>
<gene>
    <name evidence="13" type="primary">bglX</name>
    <name evidence="13" type="ORF">E4T88_05740</name>
</gene>
<dbReference type="PROSITE" id="PS00775">
    <property type="entry name" value="GLYCOSYL_HYDROL_F3"/>
    <property type="match status" value="1"/>
</dbReference>
<sequence>MKKLITTVLLGCTLIANAQQNQNTKMDRFIDDLMSKMTIEEKIGQLNLPGSGDIVTGQAKNSDIAGKIKKGLVGGLFNIKGVEKIKDVQRVAVEESRLGIPLIFGMDVIHGYETVFPIPLGLSCSWDMDAVEKSARIAAIEASADGICWTFSPMVDISRDPRWGRVSEGNGEDPYLGGQIAKAMVRGYQGVGDKTFTSNNQIMSCVKHYALYGAGEAGRDYNTVDMSRQRMYNEYFYPYQAAVEAGVGSVMASFNEVDGVPATGNKWLMTDVLRKQWGFNGFVVTDFTGINEMVDHGIGDLQTVSARALRAGIDMDMVGEGFLTTLKKSLDEGKITEANVNRACRLVLEAKYKLGLFTDPYKYCDVNRVKKEVYTPEHRALARKIAAESFVLLKNDNVLPLSKKGTIAVVGPLGNTRENMPGTWSVAADFNKATTVVDGLKAVVGNKANVVYAKGSNLTTDPVLEQRATLFGRDLQRDGRTEEELRNEALQIAKNADVIIAALGESSEYSGESSSRSEIGIPDIQQRLLKELLKTGKPVVLVLFTGRPLTLTWENENVPAILNVWFGGTEAAYAIGDVLFGDVNPSGKLTTTFPQNVGQIPLYYNHKNTGRPLADGKWFEKFRSNYLDVSNDPLYPFGFGLSYSKFDYSDVKLSSTQIDANGELMASVTVTNKSKVDGAEIVQLYIRDVVGSVTRPVKELKGFEKVFIKAGESKTVDFKITPEMLKFYDYDLNFVFEPGDFDVMIGGNSRDVKNARFTLK</sequence>
<dbReference type="NCBIfam" id="NF011678">
    <property type="entry name" value="PRK15098.1"/>
    <property type="match status" value="1"/>
</dbReference>
<dbReference type="Pfam" id="PF14310">
    <property type="entry name" value="Fn3-like"/>
    <property type="match status" value="1"/>
</dbReference>
<dbReference type="SMART" id="SM01217">
    <property type="entry name" value="Fn3_like"/>
    <property type="match status" value="1"/>
</dbReference>
<keyword evidence="6" id="KW-0574">Periplasm</keyword>
<evidence type="ECO:0000256" key="9">
    <source>
        <dbReference type="ARBA" id="ARBA00067498"/>
    </source>
</evidence>
<evidence type="ECO:0000256" key="1">
    <source>
        <dbReference type="ARBA" id="ARBA00000448"/>
    </source>
</evidence>
<comment type="caution">
    <text evidence="13">The sequence shown here is derived from an EMBL/GenBank/DDBJ whole genome shotgun (WGS) entry which is preliminary data.</text>
</comment>
<dbReference type="Gene3D" id="3.20.20.300">
    <property type="entry name" value="Glycoside hydrolase, family 3, N-terminal domain"/>
    <property type="match status" value="1"/>
</dbReference>
<dbReference type="SUPFAM" id="SSF52279">
    <property type="entry name" value="Beta-D-glucan exohydrolase, C-terminal domain"/>
    <property type="match status" value="1"/>
</dbReference>
<dbReference type="InterPro" id="IPR013783">
    <property type="entry name" value="Ig-like_fold"/>
</dbReference>
<dbReference type="Gene3D" id="2.60.40.10">
    <property type="entry name" value="Immunoglobulins"/>
    <property type="match status" value="1"/>
</dbReference>
<evidence type="ECO:0000256" key="11">
    <source>
        <dbReference type="SAM" id="SignalP"/>
    </source>
</evidence>
<evidence type="ECO:0000256" key="10">
    <source>
        <dbReference type="RuleBase" id="RU361161"/>
    </source>
</evidence>
<evidence type="ECO:0000256" key="8">
    <source>
        <dbReference type="ARBA" id="ARBA00023295"/>
    </source>
</evidence>
<dbReference type="FunFam" id="2.60.40.10:FF:000495">
    <property type="entry name" value="Periplasmic beta-glucosidase"/>
    <property type="match status" value="1"/>
</dbReference>
<evidence type="ECO:0000256" key="3">
    <source>
        <dbReference type="ARBA" id="ARBA00005336"/>
    </source>
</evidence>
<dbReference type="PANTHER" id="PTHR30620:SF16">
    <property type="entry name" value="LYSOSOMAL BETA GLUCOSIDASE"/>
    <property type="match status" value="1"/>
</dbReference>
<proteinExistence type="inferred from homology"/>
<name>A0A4Y9INN9_9BACT</name>
<evidence type="ECO:0000256" key="4">
    <source>
        <dbReference type="ARBA" id="ARBA00012744"/>
    </source>
</evidence>
<dbReference type="FunFam" id="3.40.50.1700:FF:000004">
    <property type="entry name" value="Periplasmic beta-glucosidase"/>
    <property type="match status" value="1"/>
</dbReference>